<dbReference type="RefSeq" id="WP_147372589.1">
    <property type="nucleotide sequence ID" value="NZ_QXDL01000045.1"/>
</dbReference>
<evidence type="ECO:0000313" key="2">
    <source>
        <dbReference type="Proteomes" id="UP000265715"/>
    </source>
</evidence>
<dbReference type="PROSITE" id="PS51257">
    <property type="entry name" value="PROKAR_LIPOPROTEIN"/>
    <property type="match status" value="1"/>
</dbReference>
<dbReference type="Proteomes" id="UP000265715">
    <property type="component" value="Unassembled WGS sequence"/>
</dbReference>
<comment type="caution">
    <text evidence="1">The sequence shown here is derived from an EMBL/GenBank/DDBJ whole genome shotgun (WGS) entry which is preliminary data.</text>
</comment>
<protein>
    <recommendedName>
        <fullName evidence="3">Lipoprotein</fullName>
    </recommendedName>
</protein>
<keyword evidence="2" id="KW-1185">Reference proteome</keyword>
<dbReference type="OrthoDB" id="9983109at2"/>
<reference evidence="1 2" key="1">
    <citation type="submission" date="2018-08" db="EMBL/GenBank/DDBJ databases">
        <title>Meiothermus terrae DSM 26712 genome sequencing project.</title>
        <authorList>
            <person name="Da Costa M.S."/>
            <person name="Albuquerque L."/>
            <person name="Raposo P."/>
            <person name="Froufe H.J.C."/>
            <person name="Barroso C.S."/>
            <person name="Egas C."/>
        </authorList>
    </citation>
    <scope>NUCLEOTIDE SEQUENCE [LARGE SCALE GENOMIC DNA]</scope>
    <source>
        <strain evidence="1 2">DSM 26712</strain>
    </source>
</reference>
<evidence type="ECO:0000313" key="1">
    <source>
        <dbReference type="EMBL" id="RIH86514.1"/>
    </source>
</evidence>
<evidence type="ECO:0008006" key="3">
    <source>
        <dbReference type="Google" id="ProtNLM"/>
    </source>
</evidence>
<proteinExistence type="predicted"/>
<gene>
    <name evidence="1" type="ORF">Mterra_01431</name>
</gene>
<dbReference type="EMBL" id="QXDL01000045">
    <property type="protein sequence ID" value="RIH86514.1"/>
    <property type="molecule type" value="Genomic_DNA"/>
</dbReference>
<sequence>MHRLRFLLLVGAGLLGACAILPITLDLLGHLGSRKSGSYSREVPRGTVAFDGVTLPQEGPWGLDFSGQNVPVSFKSVRLTYAVALATSGPGLSGTVTVQAYLAPAGVTDVVQERYRLGASQALDLGAGSLELEGSADLSAEQVAAVNDKKVQVVLVLGGTATAAEGGTLRLDYEVKKLLLSFTVI</sequence>
<name>A0A399EP74_9DEIN</name>
<accession>A0A399EP74</accession>
<organism evidence="1 2">
    <name type="scientific">Calidithermus terrae</name>
    <dbReference type="NCBI Taxonomy" id="1408545"/>
    <lineage>
        <taxon>Bacteria</taxon>
        <taxon>Thermotogati</taxon>
        <taxon>Deinococcota</taxon>
        <taxon>Deinococci</taxon>
        <taxon>Thermales</taxon>
        <taxon>Thermaceae</taxon>
        <taxon>Calidithermus</taxon>
    </lineage>
</organism>
<dbReference type="AlphaFoldDB" id="A0A399EP74"/>